<keyword evidence="8" id="KW-1185">Reference proteome</keyword>
<reference evidence="7 8" key="1">
    <citation type="journal article" date="2018" name="Nat. Ecol. Evol.">
        <title>Pezizomycetes genomes reveal the molecular basis of ectomycorrhizal truffle lifestyle.</title>
        <authorList>
            <person name="Murat C."/>
            <person name="Payen T."/>
            <person name="Noel B."/>
            <person name="Kuo A."/>
            <person name="Morin E."/>
            <person name="Chen J."/>
            <person name="Kohler A."/>
            <person name="Krizsan K."/>
            <person name="Balestrini R."/>
            <person name="Da Silva C."/>
            <person name="Montanini B."/>
            <person name="Hainaut M."/>
            <person name="Levati E."/>
            <person name="Barry K.W."/>
            <person name="Belfiori B."/>
            <person name="Cichocki N."/>
            <person name="Clum A."/>
            <person name="Dockter R.B."/>
            <person name="Fauchery L."/>
            <person name="Guy J."/>
            <person name="Iotti M."/>
            <person name="Le Tacon F."/>
            <person name="Lindquist E.A."/>
            <person name="Lipzen A."/>
            <person name="Malagnac F."/>
            <person name="Mello A."/>
            <person name="Molinier V."/>
            <person name="Miyauchi S."/>
            <person name="Poulain J."/>
            <person name="Riccioni C."/>
            <person name="Rubini A."/>
            <person name="Sitrit Y."/>
            <person name="Splivallo R."/>
            <person name="Traeger S."/>
            <person name="Wang M."/>
            <person name="Zifcakova L."/>
            <person name="Wipf D."/>
            <person name="Zambonelli A."/>
            <person name="Paolocci F."/>
            <person name="Nowrousian M."/>
            <person name="Ottonello S."/>
            <person name="Baldrian P."/>
            <person name="Spatafora J.W."/>
            <person name="Henrissat B."/>
            <person name="Nagy L.G."/>
            <person name="Aury J.M."/>
            <person name="Wincker P."/>
            <person name="Grigoriev I.V."/>
            <person name="Bonfante P."/>
            <person name="Martin F.M."/>
        </authorList>
    </citation>
    <scope>NUCLEOTIDE SEQUENCE [LARGE SCALE GENOMIC DNA]</scope>
    <source>
        <strain evidence="7 8">ATCC MYA-4762</strain>
    </source>
</reference>
<sequence>MTFPPEPTTTIDWTDIGFKVREVNGHVETKFTKTSGQWTEPKFVEDPFIRLHGLAPGLNYGQHCYEGLKAFRQKDGQIRIFRPDQNARRMQHSASFIAIPEPPVDLFLKAVHLAVSKNAEFVPPHETGASMYIRPLLFGSSCQLGLSPTEEYTLLVYVLPVGVYHGIKPVDCLVLENFDRAAPQGVGSAKVGGNYAPVLIHSEAAYKKGYGITLHLDSGTRTYIDEFSTSGFLALRNPTAPGEKHTLIIPDSNSVIKSVTSDSAAQIAAKRLGWNVEVRKVHYNEIPTFTEVFAAGTAAGLLPIKSIELKSQNMKKVFCEGDEPGPGYKQLSDILKGIQRGLVADKDGWCSTVQAPAH</sequence>
<dbReference type="InterPro" id="IPR033939">
    <property type="entry name" value="BCAT_family"/>
</dbReference>
<dbReference type="InterPro" id="IPR036038">
    <property type="entry name" value="Aminotransferase-like"/>
</dbReference>
<dbReference type="NCBIfam" id="TIGR01123">
    <property type="entry name" value="ilvE_II"/>
    <property type="match status" value="1"/>
</dbReference>
<dbReference type="Gene3D" id="3.20.10.10">
    <property type="entry name" value="D-amino Acid Aminotransferase, subunit A, domain 2"/>
    <property type="match status" value="1"/>
</dbReference>
<feature type="modified residue" description="N6-(pyridoxal phosphate)lysine" evidence="6">
    <location>
        <position position="190"/>
    </location>
</feature>
<evidence type="ECO:0000313" key="7">
    <source>
        <dbReference type="EMBL" id="RPB22985.1"/>
    </source>
</evidence>
<dbReference type="FunFam" id="3.30.470.10:FF:000004">
    <property type="entry name" value="Branched-chain-amino-acid aminotransferase"/>
    <property type="match status" value="1"/>
</dbReference>
<name>A0A3N4LY63_9PEZI</name>
<protein>
    <submittedName>
        <fullName evidence="7">Branched-chain amino acid aminotransferase II</fullName>
    </submittedName>
</protein>
<dbReference type="InParanoid" id="A0A3N4LY63"/>
<dbReference type="GO" id="GO:0004084">
    <property type="term" value="F:branched-chain-amino-acid transaminase activity"/>
    <property type="evidence" value="ECO:0007669"/>
    <property type="project" value="InterPro"/>
</dbReference>
<dbReference type="AlphaFoldDB" id="A0A3N4LY63"/>
<evidence type="ECO:0000256" key="1">
    <source>
        <dbReference type="ARBA" id="ARBA00001933"/>
    </source>
</evidence>
<organism evidence="7 8">
    <name type="scientific">Terfezia boudieri ATCC MYA-4762</name>
    <dbReference type="NCBI Taxonomy" id="1051890"/>
    <lineage>
        <taxon>Eukaryota</taxon>
        <taxon>Fungi</taxon>
        <taxon>Dikarya</taxon>
        <taxon>Ascomycota</taxon>
        <taxon>Pezizomycotina</taxon>
        <taxon>Pezizomycetes</taxon>
        <taxon>Pezizales</taxon>
        <taxon>Pezizaceae</taxon>
        <taxon>Terfezia</taxon>
    </lineage>
</organism>
<dbReference type="InterPro" id="IPR043132">
    <property type="entry name" value="BCAT-like_C"/>
</dbReference>
<evidence type="ECO:0000256" key="4">
    <source>
        <dbReference type="ARBA" id="ARBA00022679"/>
    </source>
</evidence>
<dbReference type="Proteomes" id="UP000267821">
    <property type="component" value="Unassembled WGS sequence"/>
</dbReference>
<dbReference type="InterPro" id="IPR005786">
    <property type="entry name" value="B_amino_transII"/>
</dbReference>
<dbReference type="CDD" id="cd01557">
    <property type="entry name" value="BCAT_beta_family"/>
    <property type="match status" value="1"/>
</dbReference>
<comment type="cofactor">
    <cofactor evidence="1">
        <name>pyridoxal 5'-phosphate</name>
        <dbReference type="ChEBI" id="CHEBI:597326"/>
    </cofactor>
</comment>
<keyword evidence="4 7" id="KW-0808">Transferase</keyword>
<dbReference type="STRING" id="1051890.A0A3N4LY63"/>
<dbReference type="SUPFAM" id="SSF56752">
    <property type="entry name" value="D-aminoacid aminotransferase-like PLP-dependent enzymes"/>
    <property type="match status" value="1"/>
</dbReference>
<dbReference type="InterPro" id="IPR001544">
    <property type="entry name" value="Aminotrans_IV"/>
</dbReference>
<dbReference type="PANTHER" id="PTHR42825">
    <property type="entry name" value="AMINO ACID AMINOTRANSFERASE"/>
    <property type="match status" value="1"/>
</dbReference>
<gene>
    <name evidence="7" type="ORF">L211DRAFT_825838</name>
</gene>
<dbReference type="Gene3D" id="3.30.470.10">
    <property type="match status" value="1"/>
</dbReference>
<proteinExistence type="inferred from homology"/>
<accession>A0A3N4LY63</accession>
<dbReference type="OrthoDB" id="409992at2759"/>
<dbReference type="InterPro" id="IPR043131">
    <property type="entry name" value="BCAT-like_N"/>
</dbReference>
<dbReference type="Pfam" id="PF01063">
    <property type="entry name" value="Aminotran_4"/>
    <property type="match status" value="1"/>
</dbReference>
<evidence type="ECO:0000256" key="5">
    <source>
        <dbReference type="ARBA" id="ARBA00022898"/>
    </source>
</evidence>
<evidence type="ECO:0000256" key="6">
    <source>
        <dbReference type="PIRSR" id="PIRSR006468-1"/>
    </source>
</evidence>
<evidence type="ECO:0000313" key="8">
    <source>
        <dbReference type="Proteomes" id="UP000267821"/>
    </source>
</evidence>
<keyword evidence="3 7" id="KW-0032">Aminotransferase</keyword>
<dbReference type="EMBL" id="ML121548">
    <property type="protein sequence ID" value="RPB22985.1"/>
    <property type="molecule type" value="Genomic_DNA"/>
</dbReference>
<comment type="similarity">
    <text evidence="2">Belongs to the class-IV pyridoxal-phosphate-dependent aminotransferase family.</text>
</comment>
<keyword evidence="5" id="KW-0663">Pyridoxal phosphate</keyword>
<evidence type="ECO:0000256" key="2">
    <source>
        <dbReference type="ARBA" id="ARBA00009320"/>
    </source>
</evidence>
<evidence type="ECO:0000256" key="3">
    <source>
        <dbReference type="ARBA" id="ARBA00022576"/>
    </source>
</evidence>
<dbReference type="GO" id="GO:0009081">
    <property type="term" value="P:branched-chain amino acid metabolic process"/>
    <property type="evidence" value="ECO:0007669"/>
    <property type="project" value="InterPro"/>
</dbReference>
<dbReference type="PIRSF" id="PIRSF006468">
    <property type="entry name" value="BCAT1"/>
    <property type="match status" value="1"/>
</dbReference>
<dbReference type="PANTHER" id="PTHR42825:SF2">
    <property type="entry name" value="BRANCHED-CHAIN-AMINO-ACID AMINOTRANSFERASE 3, CHLOROPLASTIC-RELATED"/>
    <property type="match status" value="1"/>
</dbReference>